<dbReference type="InterPro" id="IPR016039">
    <property type="entry name" value="Thiolase-like"/>
</dbReference>
<evidence type="ECO:0000259" key="6">
    <source>
        <dbReference type="Pfam" id="PF02803"/>
    </source>
</evidence>
<evidence type="ECO:0000256" key="4">
    <source>
        <dbReference type="RuleBase" id="RU003557"/>
    </source>
</evidence>
<dbReference type="SUPFAM" id="SSF53901">
    <property type="entry name" value="Thiolase-like"/>
    <property type="match status" value="2"/>
</dbReference>
<dbReference type="InterPro" id="IPR020617">
    <property type="entry name" value="Thiolase_C"/>
</dbReference>
<dbReference type="PROSITE" id="PS00737">
    <property type="entry name" value="THIOLASE_2"/>
    <property type="match status" value="1"/>
</dbReference>
<protein>
    <submittedName>
        <fullName evidence="7">Thiolase family protein</fullName>
    </submittedName>
</protein>
<reference evidence="7" key="1">
    <citation type="submission" date="2022-06" db="EMBL/GenBank/DDBJ databases">
        <title>Genome public.</title>
        <authorList>
            <person name="Sun Q."/>
        </authorList>
    </citation>
    <scope>NUCLEOTIDE SEQUENCE</scope>
    <source>
        <strain evidence="7">CWNU-1</strain>
    </source>
</reference>
<evidence type="ECO:0000313" key="7">
    <source>
        <dbReference type="EMBL" id="MCM2393570.1"/>
    </source>
</evidence>
<dbReference type="CDD" id="cd00751">
    <property type="entry name" value="thiolase"/>
    <property type="match status" value="1"/>
</dbReference>
<feature type="domain" description="Thiolase N-terminal" evidence="5">
    <location>
        <begin position="7"/>
        <end position="260"/>
    </location>
</feature>
<dbReference type="EMBL" id="JAMQAW010000078">
    <property type="protein sequence ID" value="MCM2393570.1"/>
    <property type="molecule type" value="Genomic_DNA"/>
</dbReference>
<comment type="similarity">
    <text evidence="1 4">Belongs to the thiolase-like superfamily. Thiolase family.</text>
</comment>
<dbReference type="Gene3D" id="3.40.47.10">
    <property type="match status" value="2"/>
</dbReference>
<evidence type="ECO:0000256" key="3">
    <source>
        <dbReference type="ARBA" id="ARBA00023315"/>
    </source>
</evidence>
<keyword evidence="2 4" id="KW-0808">Transferase</keyword>
<gene>
    <name evidence="7" type="ORF">NBG84_35755</name>
</gene>
<dbReference type="Proteomes" id="UP001431429">
    <property type="component" value="Unassembled WGS sequence"/>
</dbReference>
<dbReference type="PANTHER" id="PTHR43365:SF1">
    <property type="entry name" value="ACETYL-COA C-ACYLTRANSFERASE"/>
    <property type="match status" value="1"/>
</dbReference>
<dbReference type="RefSeq" id="WP_250923864.1">
    <property type="nucleotide sequence ID" value="NZ_JAMQAW010000078.1"/>
</dbReference>
<keyword evidence="3 4" id="KW-0012">Acyltransferase</keyword>
<sequence length="396" mass="41246">MSVREAVIVGAVRTPVGRRGGALSRWHPVDLLGQTLRALVERTGVEPALIEDVIAGCVLQQEQQSGNLARHAVLAAGLPESVPAVTVDRQCGSGQQAVSFAAQAVMAGTHDLVIACGVESMSQVPMPPAMAPGAPLGPQYSPHELARYDGGLMAQGASSELLNERSGFSRDALDAFSARSHQRAWAASRAGRFTAQTVPLPSDPADPASPLVDTDEGIREHVDPAKMASLKAVFAANGRTTAANSSQLSDGAAALLIADREFAERRGLIPRARFRALSVAAGDPVVQFTAVLDATRNALIRSGLTTNDIDLFEVNEAFAGVPLLFKREFGIDDNQLNVNGGSIAIGHPLGSTGARMLTDLLCELERSGGSTGLQTICEATGTANTTIIELITGSSA</sequence>
<dbReference type="Pfam" id="PF00108">
    <property type="entry name" value="Thiolase_N"/>
    <property type="match status" value="1"/>
</dbReference>
<evidence type="ECO:0000256" key="2">
    <source>
        <dbReference type="ARBA" id="ARBA00022679"/>
    </source>
</evidence>
<evidence type="ECO:0000313" key="8">
    <source>
        <dbReference type="Proteomes" id="UP001431429"/>
    </source>
</evidence>
<evidence type="ECO:0000256" key="1">
    <source>
        <dbReference type="ARBA" id="ARBA00010982"/>
    </source>
</evidence>
<dbReference type="InterPro" id="IPR020616">
    <property type="entry name" value="Thiolase_N"/>
</dbReference>
<accession>A0ABT0UYM6</accession>
<name>A0ABT0UYM6_9ACTN</name>
<keyword evidence="8" id="KW-1185">Reference proteome</keyword>
<dbReference type="InterPro" id="IPR020613">
    <property type="entry name" value="Thiolase_CS"/>
</dbReference>
<dbReference type="NCBIfam" id="TIGR01930">
    <property type="entry name" value="AcCoA-C-Actrans"/>
    <property type="match status" value="1"/>
</dbReference>
<dbReference type="PANTHER" id="PTHR43365">
    <property type="entry name" value="BLR7806 PROTEIN"/>
    <property type="match status" value="1"/>
</dbReference>
<feature type="domain" description="Thiolase C-terminal" evidence="6">
    <location>
        <begin position="270"/>
        <end position="389"/>
    </location>
</feature>
<dbReference type="InterPro" id="IPR002155">
    <property type="entry name" value="Thiolase"/>
</dbReference>
<evidence type="ECO:0000259" key="5">
    <source>
        <dbReference type="Pfam" id="PF00108"/>
    </source>
</evidence>
<comment type="caution">
    <text evidence="7">The sequence shown here is derived from an EMBL/GenBank/DDBJ whole genome shotgun (WGS) entry which is preliminary data.</text>
</comment>
<dbReference type="Pfam" id="PF02803">
    <property type="entry name" value="Thiolase_C"/>
    <property type="match status" value="1"/>
</dbReference>
<organism evidence="7 8">
    <name type="scientific">Streptomyces albipurpureus</name>
    <dbReference type="NCBI Taxonomy" id="2897419"/>
    <lineage>
        <taxon>Bacteria</taxon>
        <taxon>Bacillati</taxon>
        <taxon>Actinomycetota</taxon>
        <taxon>Actinomycetes</taxon>
        <taxon>Kitasatosporales</taxon>
        <taxon>Streptomycetaceae</taxon>
        <taxon>Streptomyces</taxon>
    </lineage>
</organism>
<dbReference type="PIRSF" id="PIRSF000429">
    <property type="entry name" value="Ac-CoA_Ac_transf"/>
    <property type="match status" value="1"/>
</dbReference>
<proteinExistence type="inferred from homology"/>